<organism evidence="3 4">
    <name type="scientific">Plasmodium relictum</name>
    <dbReference type="NCBI Taxonomy" id="85471"/>
    <lineage>
        <taxon>Eukaryota</taxon>
        <taxon>Sar</taxon>
        <taxon>Alveolata</taxon>
        <taxon>Apicomplexa</taxon>
        <taxon>Aconoidasida</taxon>
        <taxon>Haemosporida</taxon>
        <taxon>Plasmodiidae</taxon>
        <taxon>Plasmodium</taxon>
        <taxon>Plasmodium (Haemamoeba)</taxon>
    </lineage>
</organism>
<feature type="transmembrane region" description="Helical" evidence="2">
    <location>
        <begin position="570"/>
        <end position="591"/>
    </location>
</feature>
<dbReference type="EMBL" id="LN835304">
    <property type="protein sequence ID" value="CRH00196.1"/>
    <property type="molecule type" value="Genomic_DNA"/>
</dbReference>
<feature type="transmembrane region" description="Helical" evidence="2">
    <location>
        <begin position="967"/>
        <end position="986"/>
    </location>
</feature>
<feature type="transmembrane region" description="Helical" evidence="2">
    <location>
        <begin position="329"/>
        <end position="348"/>
    </location>
</feature>
<name>A0A1J1H6M5_PLARL</name>
<feature type="compositionally biased region" description="Low complexity" evidence="1">
    <location>
        <begin position="55"/>
        <end position="66"/>
    </location>
</feature>
<dbReference type="GO" id="GO:0016020">
    <property type="term" value="C:membrane"/>
    <property type="evidence" value="ECO:0007669"/>
    <property type="project" value="TreeGrafter"/>
</dbReference>
<keyword evidence="4" id="KW-1185">Reference proteome</keyword>
<feature type="transmembrane region" description="Helical" evidence="2">
    <location>
        <begin position="597"/>
        <end position="619"/>
    </location>
</feature>
<dbReference type="OrthoDB" id="392906at2759"/>
<feature type="transmembrane region" description="Helical" evidence="2">
    <location>
        <begin position="628"/>
        <end position="647"/>
    </location>
</feature>
<dbReference type="SUPFAM" id="SSF103481">
    <property type="entry name" value="Multidrug resistance efflux transporter EmrE"/>
    <property type="match status" value="1"/>
</dbReference>
<feature type="transmembrane region" description="Helical" evidence="2">
    <location>
        <begin position="697"/>
        <end position="721"/>
    </location>
</feature>
<dbReference type="KEGG" id="prel:PRELSG_0929900"/>
<dbReference type="InterPro" id="IPR037185">
    <property type="entry name" value="EmrE-like"/>
</dbReference>
<sequence>MDVDNSKNSELVERCEVANVKNDVSNSNNKEDLSFVKVNNNEEEKHENKKKLLNESENSNGISGNSSEKKKNMIDVQDIEVQKNNAKEKKMHAGEEKIYMQETKNTVKEGKKKVEEKRECIEKKKKINSQKKIIGCEKWEFEYGNKENFKIENKIKDDNDISKFIDYRKIICDENFLKKKRDIYKFQRGISKEKQFNEIKKKREKENHKKIYMIMENEKYNLNNMNNSFMKKNKKLKVFSSINERNDNFRSKNDLNNIYIDNDFFNNNDILEKNSDSKSILNNSSNVSKKKKFFLILCNGCLVVFLGVSNNICGRMRNRVLKNFDSLTASYNAIAYVTIYLILCIIYSKSKYIKKIHWCYIYPCINNFFKSKNKNNKNEEDSGNNYAIDTKSKNSEKKKKKLLKFYYIHKKKIYEPLLTEDTNVMNFNCNNLSSKNENTLDKEKCNLYNSCSNYSLENNQKVKKFCLNKNRSESFLINNNNKKASLKTCSNYDYINEEISDQEVNSFDEQELKEIIGNYKFYEKKNFSNEIKSVFQKKKIQGIKHNKNNDKYTEHKKFTTIKSRWENMGAYKYVIMIALLDIISNTLYFVSQLAIPLTILLLLNQLNFIFSIILSYLVLKRKYNIHHVISVIIVLVGFLFFYVPFIYKETISTLKQNVVNYYMNLTFYINLNYVYDYNYFNNFHLCNEPVCAAPFGLILSIIFCILSIFLTSFGGILRELFFSEYIKKRQMIKDSIRKECMEIDNSCDISDLGSQKNYYDMNNNKLASIQINGKKQINKKKMEKNKIENSCLGKEKEAIKNMYFSDTDIEVNKKNEYISNNIENIFFINEESQVKYSNKLNTLNSDKKTGILSTDINDTCNYCDDNIFYKFHSSKFTYNSKDKKTENNFPYKENLKANKGYNNTDNKISVILLSFNVSFIQIILLPLIIYFQLLFNKNQNVSYLLYIKDSLKCFSGYVTENNQSCKYAFVVYALYIIINSLFNISVTSFYSNYSSAECFLILKSSTPITLLVLYFFNFPFITDNDKYFSIYFVISIVVVFTGVCYFFYQTILSEKKKMP</sequence>
<reference evidence="3 4" key="1">
    <citation type="submission" date="2015-04" db="EMBL/GenBank/DDBJ databases">
        <authorList>
            <consortium name="Pathogen Informatics"/>
        </authorList>
    </citation>
    <scope>NUCLEOTIDE SEQUENCE [LARGE SCALE GENOMIC DNA]</scope>
    <source>
        <strain evidence="3 4">SGS1</strain>
    </source>
</reference>
<dbReference type="VEuPathDB" id="PlasmoDB:PRELSG_0929900"/>
<accession>A0A1J1H6M5</accession>
<evidence type="ECO:0000256" key="1">
    <source>
        <dbReference type="SAM" id="MobiDB-lite"/>
    </source>
</evidence>
<dbReference type="PANTHER" id="PTHR13146">
    <property type="match status" value="1"/>
</dbReference>
<feature type="transmembrane region" description="Helical" evidence="2">
    <location>
        <begin position="908"/>
        <end position="935"/>
    </location>
</feature>
<keyword evidence="2" id="KW-0472">Membrane</keyword>
<feature type="compositionally biased region" description="Basic and acidic residues" evidence="1">
    <location>
        <begin position="29"/>
        <end position="54"/>
    </location>
</feature>
<evidence type="ECO:0000313" key="4">
    <source>
        <dbReference type="Proteomes" id="UP000220158"/>
    </source>
</evidence>
<feature type="transmembrane region" description="Helical" evidence="2">
    <location>
        <begin position="998"/>
        <end position="1016"/>
    </location>
</feature>
<evidence type="ECO:0000256" key="2">
    <source>
        <dbReference type="SAM" id="Phobius"/>
    </source>
</evidence>
<feature type="region of interest" description="Disordered" evidence="1">
    <location>
        <begin position="22"/>
        <end position="74"/>
    </location>
</feature>
<dbReference type="AlphaFoldDB" id="A0A1J1H6M5"/>
<protein>
    <recommendedName>
        <fullName evidence="5">Transporter</fullName>
    </recommendedName>
</protein>
<gene>
    <name evidence="3" type="ORF">PRELSG_0929900</name>
</gene>
<dbReference type="PANTHER" id="PTHR13146:SF3">
    <property type="entry name" value="EAMA DOMAIN-CONTAINING PROTEIN"/>
    <property type="match status" value="1"/>
</dbReference>
<dbReference type="Proteomes" id="UP000220158">
    <property type="component" value="Chromosome 9"/>
</dbReference>
<keyword evidence="2" id="KW-1133">Transmembrane helix</keyword>
<feature type="transmembrane region" description="Helical" evidence="2">
    <location>
        <begin position="293"/>
        <end position="309"/>
    </location>
</feature>
<feature type="transmembrane region" description="Helical" evidence="2">
    <location>
        <begin position="1028"/>
        <end position="1048"/>
    </location>
</feature>
<evidence type="ECO:0008006" key="5">
    <source>
        <dbReference type="Google" id="ProtNLM"/>
    </source>
</evidence>
<dbReference type="GeneID" id="39736311"/>
<keyword evidence="2" id="KW-0812">Transmembrane</keyword>
<proteinExistence type="predicted"/>
<evidence type="ECO:0000313" key="3">
    <source>
        <dbReference type="EMBL" id="CRH00196.1"/>
    </source>
</evidence>
<dbReference type="RefSeq" id="XP_028533200.1">
    <property type="nucleotide sequence ID" value="XM_028676741.1"/>
</dbReference>